<reference evidence="2 3" key="1">
    <citation type="submission" date="2016-10" db="EMBL/GenBank/DDBJ databases">
        <authorList>
            <person name="de Groot N.N."/>
        </authorList>
    </citation>
    <scope>NUCLEOTIDE SEQUENCE [LARGE SCALE GENOMIC DNA]</scope>
    <source>
        <strain evidence="2 3">DSM 44892</strain>
    </source>
</reference>
<accession>A0A1G8H4E7</accession>
<dbReference type="PANTHER" id="PTHR36151:SF3">
    <property type="entry name" value="ER-BOUND OXYGENASE MPAB_MPAB'_RUBBER OXYGENASE CATALYTIC DOMAIN-CONTAINING PROTEIN"/>
    <property type="match status" value="1"/>
</dbReference>
<name>A0A1G8H4E7_9NOCA</name>
<dbReference type="InterPro" id="IPR018713">
    <property type="entry name" value="MPAB/Lcp_cat_dom"/>
</dbReference>
<dbReference type="GO" id="GO:0016491">
    <property type="term" value="F:oxidoreductase activity"/>
    <property type="evidence" value="ECO:0007669"/>
    <property type="project" value="InterPro"/>
</dbReference>
<protein>
    <submittedName>
        <fullName evidence="2">Uncharacterized conserved protein, DUF2236 family</fullName>
    </submittedName>
</protein>
<dbReference type="AlphaFoldDB" id="A0A1G8H4E7"/>
<evidence type="ECO:0000259" key="1">
    <source>
        <dbReference type="Pfam" id="PF09995"/>
    </source>
</evidence>
<dbReference type="Proteomes" id="UP000183263">
    <property type="component" value="Unassembled WGS sequence"/>
</dbReference>
<dbReference type="PANTHER" id="PTHR36151">
    <property type="entry name" value="BLR2777 PROTEIN"/>
    <property type="match status" value="1"/>
</dbReference>
<evidence type="ECO:0000313" key="2">
    <source>
        <dbReference type="EMBL" id="SDI01439.1"/>
    </source>
</evidence>
<proteinExistence type="predicted"/>
<feature type="domain" description="ER-bound oxygenase mpaB/mpaB'/Rubber oxygenase catalytic" evidence="1">
    <location>
        <begin position="17"/>
        <end position="241"/>
    </location>
</feature>
<sequence>MSAPQDTSEQFMPVLDGVGLVAGAANVIMQLGRPAVGYGVYESRVESGRLFDHPVKRTRTTLTYLAVAARGSDEEKAQYRKAVNRSHAQVRSTADSPVEYNAFDKDLQLWVAACLYRGFEDVHTAMHGPMDPADRETAYQLGSTFGTTLQMPRDMWPADREAFEKYWDAALDEVHIDDTIREHLLSVARVEFFGPVVSRLFSRINLFFTTGFLHEHFREQMRLEWTAKDQKRFDRIMRATGAVSRRLPIPVRELPYRLLLRDVRRRIAAGKPLV</sequence>
<dbReference type="RefSeq" id="WP_072737015.1">
    <property type="nucleotide sequence ID" value="NZ_CP048813.1"/>
</dbReference>
<organism evidence="2 3">
    <name type="scientific">Rhodococcus triatomae</name>
    <dbReference type="NCBI Taxonomy" id="300028"/>
    <lineage>
        <taxon>Bacteria</taxon>
        <taxon>Bacillati</taxon>
        <taxon>Actinomycetota</taxon>
        <taxon>Actinomycetes</taxon>
        <taxon>Mycobacteriales</taxon>
        <taxon>Nocardiaceae</taxon>
        <taxon>Rhodococcus</taxon>
    </lineage>
</organism>
<gene>
    <name evidence="2" type="ORF">SAMN05444695_104309</name>
</gene>
<evidence type="ECO:0000313" key="3">
    <source>
        <dbReference type="Proteomes" id="UP000183263"/>
    </source>
</evidence>
<dbReference type="OrthoDB" id="3422701at2"/>
<keyword evidence="3" id="KW-1185">Reference proteome</keyword>
<dbReference type="EMBL" id="FNDN01000004">
    <property type="protein sequence ID" value="SDI01439.1"/>
    <property type="molecule type" value="Genomic_DNA"/>
</dbReference>
<dbReference type="Pfam" id="PF09995">
    <property type="entry name" value="MPAB_Lcp_cat"/>
    <property type="match status" value="1"/>
</dbReference>